<organism evidence="2 3">
    <name type="scientific">Russula ochroleuca</name>
    <dbReference type="NCBI Taxonomy" id="152965"/>
    <lineage>
        <taxon>Eukaryota</taxon>
        <taxon>Fungi</taxon>
        <taxon>Dikarya</taxon>
        <taxon>Basidiomycota</taxon>
        <taxon>Agaricomycotina</taxon>
        <taxon>Agaricomycetes</taxon>
        <taxon>Russulales</taxon>
        <taxon>Russulaceae</taxon>
        <taxon>Russula</taxon>
    </lineage>
</organism>
<name>A0A9P5N0R0_9AGAM</name>
<accession>A0A9P5N0R0</accession>
<keyword evidence="3" id="KW-1185">Reference proteome</keyword>
<reference evidence="2" key="2">
    <citation type="journal article" date="2020" name="Nat. Commun.">
        <title>Large-scale genome sequencing of mycorrhizal fungi provides insights into the early evolution of symbiotic traits.</title>
        <authorList>
            <person name="Miyauchi S."/>
            <person name="Kiss E."/>
            <person name="Kuo A."/>
            <person name="Drula E."/>
            <person name="Kohler A."/>
            <person name="Sanchez-Garcia M."/>
            <person name="Morin E."/>
            <person name="Andreopoulos B."/>
            <person name="Barry K.W."/>
            <person name="Bonito G."/>
            <person name="Buee M."/>
            <person name="Carver A."/>
            <person name="Chen C."/>
            <person name="Cichocki N."/>
            <person name="Clum A."/>
            <person name="Culley D."/>
            <person name="Crous P.W."/>
            <person name="Fauchery L."/>
            <person name="Girlanda M."/>
            <person name="Hayes R.D."/>
            <person name="Keri Z."/>
            <person name="LaButti K."/>
            <person name="Lipzen A."/>
            <person name="Lombard V."/>
            <person name="Magnuson J."/>
            <person name="Maillard F."/>
            <person name="Murat C."/>
            <person name="Nolan M."/>
            <person name="Ohm R.A."/>
            <person name="Pangilinan J."/>
            <person name="Pereira M.F."/>
            <person name="Perotto S."/>
            <person name="Peter M."/>
            <person name="Pfister S."/>
            <person name="Riley R."/>
            <person name="Sitrit Y."/>
            <person name="Stielow J.B."/>
            <person name="Szollosi G."/>
            <person name="Zifcakova L."/>
            <person name="Stursova M."/>
            <person name="Spatafora J.W."/>
            <person name="Tedersoo L."/>
            <person name="Vaario L.M."/>
            <person name="Yamada A."/>
            <person name="Yan M."/>
            <person name="Wang P."/>
            <person name="Xu J."/>
            <person name="Bruns T."/>
            <person name="Baldrian P."/>
            <person name="Vilgalys R."/>
            <person name="Dunand C."/>
            <person name="Henrissat B."/>
            <person name="Grigoriev I.V."/>
            <person name="Hibbett D."/>
            <person name="Nagy L.G."/>
            <person name="Martin F.M."/>
        </authorList>
    </citation>
    <scope>NUCLEOTIDE SEQUENCE</scope>
    <source>
        <strain evidence="2">Prilba</strain>
    </source>
</reference>
<feature type="region of interest" description="Disordered" evidence="1">
    <location>
        <begin position="253"/>
        <end position="275"/>
    </location>
</feature>
<evidence type="ECO:0000256" key="1">
    <source>
        <dbReference type="SAM" id="MobiDB-lite"/>
    </source>
</evidence>
<dbReference type="Proteomes" id="UP000759537">
    <property type="component" value="Unassembled WGS sequence"/>
</dbReference>
<reference evidence="2" key="1">
    <citation type="submission" date="2019-10" db="EMBL/GenBank/DDBJ databases">
        <authorList>
            <consortium name="DOE Joint Genome Institute"/>
            <person name="Kuo A."/>
            <person name="Miyauchi S."/>
            <person name="Kiss E."/>
            <person name="Drula E."/>
            <person name="Kohler A."/>
            <person name="Sanchez-Garcia M."/>
            <person name="Andreopoulos B."/>
            <person name="Barry K.W."/>
            <person name="Bonito G."/>
            <person name="Buee M."/>
            <person name="Carver A."/>
            <person name="Chen C."/>
            <person name="Cichocki N."/>
            <person name="Clum A."/>
            <person name="Culley D."/>
            <person name="Crous P.W."/>
            <person name="Fauchery L."/>
            <person name="Girlanda M."/>
            <person name="Hayes R."/>
            <person name="Keri Z."/>
            <person name="LaButti K."/>
            <person name="Lipzen A."/>
            <person name="Lombard V."/>
            <person name="Magnuson J."/>
            <person name="Maillard F."/>
            <person name="Morin E."/>
            <person name="Murat C."/>
            <person name="Nolan M."/>
            <person name="Ohm R."/>
            <person name="Pangilinan J."/>
            <person name="Pereira M."/>
            <person name="Perotto S."/>
            <person name="Peter M."/>
            <person name="Riley R."/>
            <person name="Sitrit Y."/>
            <person name="Stielow B."/>
            <person name="Szollosi G."/>
            <person name="Zifcakova L."/>
            <person name="Stursova M."/>
            <person name="Spatafora J.W."/>
            <person name="Tedersoo L."/>
            <person name="Vaario L.-M."/>
            <person name="Yamada A."/>
            <person name="Yan M."/>
            <person name="Wang P."/>
            <person name="Xu J."/>
            <person name="Bruns T."/>
            <person name="Baldrian P."/>
            <person name="Vilgalys R."/>
            <person name="Henrissat B."/>
            <person name="Grigoriev I.V."/>
            <person name="Hibbett D."/>
            <person name="Nagy L.G."/>
            <person name="Martin F.M."/>
        </authorList>
    </citation>
    <scope>NUCLEOTIDE SEQUENCE</scope>
    <source>
        <strain evidence="2">Prilba</strain>
    </source>
</reference>
<protein>
    <submittedName>
        <fullName evidence="2">Uncharacterized protein</fullName>
    </submittedName>
</protein>
<sequence>MDDHVLDPHIEKLVQQGTDKKAVGPSRTPIQIWDTDLNRPQPLPRRSEEWDTRCGELVPRDTVVTRKSRSSCHRQTIRRLGHILDDPGEHLATTQHPTWLVGSAPHAYHILQNSHSGPQRPRRPQAAVARTHAYRFTDNLAHLEPSHGAEDLPALTSALANMLPGLTLRLEAESGAVQHGLGHDDANGTCSKCSHYPRPLLHAGSENVIDQGASHANVRQKVKDITGLLMDEACLCEERRSSTNMRNRMLGQVGTGGAGGVDASPARSATDGSAAARIPRGTLNWKDIFVPSTTPSAFSSNNPLAITTSLVSSPQQLVRSSLSNFSFPLM</sequence>
<evidence type="ECO:0000313" key="2">
    <source>
        <dbReference type="EMBL" id="KAF8483475.1"/>
    </source>
</evidence>
<evidence type="ECO:0000313" key="3">
    <source>
        <dbReference type="Proteomes" id="UP000759537"/>
    </source>
</evidence>
<proteinExistence type="predicted"/>
<dbReference type="AlphaFoldDB" id="A0A9P5N0R0"/>
<dbReference type="EMBL" id="WHVB01000004">
    <property type="protein sequence ID" value="KAF8483475.1"/>
    <property type="molecule type" value="Genomic_DNA"/>
</dbReference>
<gene>
    <name evidence="2" type="ORF">DFH94DRAFT_818807</name>
</gene>
<comment type="caution">
    <text evidence="2">The sequence shown here is derived from an EMBL/GenBank/DDBJ whole genome shotgun (WGS) entry which is preliminary data.</text>
</comment>